<feature type="compositionally biased region" description="Polar residues" evidence="1">
    <location>
        <begin position="330"/>
        <end position="346"/>
    </location>
</feature>
<sequence length="495" mass="53206">MLTQDKDEELLLFLEMRRCEKRHRPTLLMGSDNTSSTTAMSSQQYPVRRTAAENLLYSDNEKSDYEWLVTPPGSPSRSVTNQLNAPDDNLMTLISRLENYSKEEYENQTTSLHSSSSVSGIRRPSSSSSSRSTSRPPTPTRKSKTPAKRPSTPTSRATPTAARATLTSSSTTSSTRSWSRPSSSSGTGTSRVTLTAARATRPTTSTGQTGSATSTRSNNRPLSAPNSKPGSRSTTPTRRPSTPTGSSTVLRSKPTKTLSKPAMSQGAPPIVRSRPWEPYEMPGFSIEAPSNLRTTLPDRPQTASSSRTRAFDSSSSSRSASIERDVAKRQSCSPSRNRAPNGNVNGAVSLRGRRAKTNNDDGELISHVAKGNQKVERVVNMRKIAPPRLTESGSRRLGGGGGSSAGKSSSGSDGFGFGRNVSKSSIDMALRHMDVKKGSMAGNFRQSVTKVPATSVYNMRSCRNRPVSSSRSSESSVNILCLDGSDDNLSDISYS</sequence>
<feature type="region of interest" description="Disordered" evidence="1">
    <location>
        <begin position="104"/>
        <end position="364"/>
    </location>
</feature>
<evidence type="ECO:0000313" key="3">
    <source>
        <dbReference type="Proteomes" id="UP000682877"/>
    </source>
</evidence>
<proteinExistence type="predicted"/>
<feature type="compositionally biased region" description="Low complexity" evidence="1">
    <location>
        <begin position="303"/>
        <end position="320"/>
    </location>
</feature>
<dbReference type="PANTHER" id="PTHR31949">
    <property type="entry name" value="GASTRIC MUCIN-LIKE PROTEIN"/>
    <property type="match status" value="1"/>
</dbReference>
<feature type="compositionally biased region" description="Low complexity" evidence="1">
    <location>
        <begin position="109"/>
        <end position="135"/>
    </location>
</feature>
<reference evidence="2" key="1">
    <citation type="submission" date="2021-01" db="EMBL/GenBank/DDBJ databases">
        <authorList>
            <person name="Bezrukov I."/>
        </authorList>
    </citation>
    <scope>NUCLEOTIDE SEQUENCE</scope>
</reference>
<feature type="compositionally biased region" description="Low complexity" evidence="1">
    <location>
        <begin position="148"/>
        <end position="217"/>
    </location>
</feature>
<keyword evidence="3" id="KW-1185">Reference proteome</keyword>
<gene>
    <name evidence="2" type="ORF">AARE701A_LOCUS14211</name>
</gene>
<name>A0A8S2ADU2_ARAAE</name>
<dbReference type="EMBL" id="LR999456">
    <property type="protein sequence ID" value="CAE6085343.1"/>
    <property type="molecule type" value="Genomic_DNA"/>
</dbReference>
<dbReference type="Proteomes" id="UP000682877">
    <property type="component" value="Chromosome 6"/>
</dbReference>
<accession>A0A8S2ADU2</accession>
<feature type="compositionally biased region" description="Polar residues" evidence="1">
    <location>
        <begin position="218"/>
        <end position="228"/>
    </location>
</feature>
<protein>
    <submittedName>
        <fullName evidence="2">Uncharacterized protein</fullName>
    </submittedName>
</protein>
<feature type="compositionally biased region" description="Low complexity" evidence="1">
    <location>
        <begin position="229"/>
        <end position="248"/>
    </location>
</feature>
<dbReference type="PANTHER" id="PTHR31949:SF19">
    <property type="entry name" value="GPI-ANCHORED PROTEIN"/>
    <property type="match status" value="1"/>
</dbReference>
<organism evidence="2 3">
    <name type="scientific">Arabidopsis arenosa</name>
    <name type="common">Sand rock-cress</name>
    <name type="synonym">Cardaminopsis arenosa</name>
    <dbReference type="NCBI Taxonomy" id="38785"/>
    <lineage>
        <taxon>Eukaryota</taxon>
        <taxon>Viridiplantae</taxon>
        <taxon>Streptophyta</taxon>
        <taxon>Embryophyta</taxon>
        <taxon>Tracheophyta</taxon>
        <taxon>Spermatophyta</taxon>
        <taxon>Magnoliopsida</taxon>
        <taxon>eudicotyledons</taxon>
        <taxon>Gunneridae</taxon>
        <taxon>Pentapetalae</taxon>
        <taxon>rosids</taxon>
        <taxon>malvids</taxon>
        <taxon>Brassicales</taxon>
        <taxon>Brassicaceae</taxon>
        <taxon>Camelineae</taxon>
        <taxon>Arabidopsis</taxon>
    </lineage>
</organism>
<evidence type="ECO:0000313" key="2">
    <source>
        <dbReference type="EMBL" id="CAE6085343.1"/>
    </source>
</evidence>
<dbReference type="GO" id="GO:0055028">
    <property type="term" value="C:cortical microtubule"/>
    <property type="evidence" value="ECO:0007669"/>
    <property type="project" value="TreeGrafter"/>
</dbReference>
<feature type="region of interest" description="Disordered" evidence="1">
    <location>
        <begin position="384"/>
        <end position="418"/>
    </location>
</feature>
<evidence type="ECO:0000256" key="1">
    <source>
        <dbReference type="SAM" id="MobiDB-lite"/>
    </source>
</evidence>
<dbReference type="AlphaFoldDB" id="A0A8S2ADU2"/>
<dbReference type="GO" id="GO:0043622">
    <property type="term" value="P:cortical microtubule organization"/>
    <property type="evidence" value="ECO:0007669"/>
    <property type="project" value="TreeGrafter"/>
</dbReference>